<proteinExistence type="predicted"/>
<organism evidence="2">
    <name type="scientific">Trypanosoma congolense (strain IL3000)</name>
    <dbReference type="NCBI Taxonomy" id="1068625"/>
    <lineage>
        <taxon>Eukaryota</taxon>
        <taxon>Discoba</taxon>
        <taxon>Euglenozoa</taxon>
        <taxon>Kinetoplastea</taxon>
        <taxon>Metakinetoplastina</taxon>
        <taxon>Trypanosomatida</taxon>
        <taxon>Trypanosomatidae</taxon>
        <taxon>Trypanosoma</taxon>
        <taxon>Nannomonas</taxon>
    </lineage>
</organism>
<gene>
    <name evidence="2" type="ORF">TCIL3000_10_12400</name>
</gene>
<feature type="compositionally biased region" description="Polar residues" evidence="1">
    <location>
        <begin position="258"/>
        <end position="269"/>
    </location>
</feature>
<dbReference type="AlphaFoldDB" id="G0UYJ1"/>
<reference evidence="2" key="1">
    <citation type="journal article" date="2012" name="Proc. Natl. Acad. Sci. U.S.A.">
        <title>Antigenic diversity is generated by distinct evolutionary mechanisms in African trypanosome species.</title>
        <authorList>
            <person name="Jackson A.P."/>
            <person name="Berry A."/>
            <person name="Aslett M."/>
            <person name="Allison H.C."/>
            <person name="Burton P."/>
            <person name="Vavrova-Anderson J."/>
            <person name="Brown R."/>
            <person name="Browne H."/>
            <person name="Corton N."/>
            <person name="Hauser H."/>
            <person name="Gamble J."/>
            <person name="Gilderthorp R."/>
            <person name="Marcello L."/>
            <person name="McQuillan J."/>
            <person name="Otto T.D."/>
            <person name="Quail M.A."/>
            <person name="Sanders M.J."/>
            <person name="van Tonder A."/>
            <person name="Ginger M.L."/>
            <person name="Field M.C."/>
            <person name="Barry J.D."/>
            <person name="Hertz-Fowler C."/>
            <person name="Berriman M."/>
        </authorList>
    </citation>
    <scope>NUCLEOTIDE SEQUENCE</scope>
    <source>
        <strain evidence="2">IL3000</strain>
    </source>
</reference>
<protein>
    <submittedName>
        <fullName evidence="2">Uncharacterized protein TCIL3000_10_12400</fullName>
    </submittedName>
</protein>
<dbReference type="EMBL" id="HE575323">
    <property type="protein sequence ID" value="CCC94458.1"/>
    <property type="molecule type" value="Genomic_DNA"/>
</dbReference>
<dbReference type="VEuPathDB" id="TriTrypDB:TcIL3000_10_12400"/>
<sequence>MSVKAPNITVEYQSHHHCQCDFCNSRRNLNSKKNALSSTVAHLKEQQALNNCCCSCHDALSRRNYDRKPKNPSFELDNPEHHVNQTALNACKGRTGLQNGDKYTTALGPQTTYQNTGADANCSAKSIAEQEKEAMEDLDRLERLLVLEHKARVKAAADAENFELLRKTGKGPRPVPFEATEVPVSKPVTPQGTVIQPGNVREAYDAAHRCSVTPPPHCEDSHRLQHIMENVRSVTRDPANKDNAAVLNAVLKRGDGESSLSSKRGSTGAPSDAGSGSRFQGNFIGIRPEGAGVVWRQKTAGGEGDFYGFSKEPGNTDNRDLWKATLLKNQTVVEN</sequence>
<accession>G0UYJ1</accession>
<feature type="region of interest" description="Disordered" evidence="1">
    <location>
        <begin position="255"/>
        <end position="282"/>
    </location>
</feature>
<evidence type="ECO:0000313" key="2">
    <source>
        <dbReference type="EMBL" id="CCC94458.1"/>
    </source>
</evidence>
<name>G0UYJ1_TRYCI</name>
<evidence type="ECO:0000256" key="1">
    <source>
        <dbReference type="SAM" id="MobiDB-lite"/>
    </source>
</evidence>